<dbReference type="KEGG" id="ptan:CRYO30217_02262"/>
<keyword evidence="2" id="KW-1185">Reference proteome</keyword>
<reference evidence="1" key="1">
    <citation type="submission" date="2021-04" db="EMBL/GenBank/DDBJ databases">
        <authorList>
            <person name="Rodrigo-Torres L."/>
            <person name="Arahal R. D."/>
            <person name="Lucena T."/>
        </authorList>
    </citation>
    <scope>NUCLEOTIDE SEQUENCE</scope>
    <source>
        <strain evidence="1">AS29M-1</strain>
    </source>
</reference>
<dbReference type="EMBL" id="OU015584">
    <property type="protein sequence ID" value="CAG5083680.1"/>
    <property type="molecule type" value="Genomic_DNA"/>
</dbReference>
<organism evidence="1 2">
    <name type="scientific">Parvicella tangerina</name>
    <dbReference type="NCBI Taxonomy" id="2829795"/>
    <lineage>
        <taxon>Bacteria</taxon>
        <taxon>Pseudomonadati</taxon>
        <taxon>Bacteroidota</taxon>
        <taxon>Flavobacteriia</taxon>
        <taxon>Flavobacteriales</taxon>
        <taxon>Parvicellaceae</taxon>
        <taxon>Parvicella</taxon>
    </lineage>
</organism>
<proteinExistence type="predicted"/>
<sequence length="202" mass="23574">MQKLLIYFILTFLYLSSFSQFEIKITTLNGDIDRSLFNQYYSKESYSSDSSSYNFVILGESGKLYEFSQNEYGKSIGFWFSHIDTIILNDEVILISNPFPNLTVHSIPAVDTSKYKGHPIPTMIVGYSYNEDLESKTKFYCVQNDSLGTLVYEFYDNKLISDGHYYQNKKNGTWYYRNNLGIIIREELYQQGKLVNVLDKDK</sequence>
<accession>A0A916JNM5</accession>
<evidence type="ECO:0008006" key="3">
    <source>
        <dbReference type="Google" id="ProtNLM"/>
    </source>
</evidence>
<dbReference type="AlphaFoldDB" id="A0A916JNM5"/>
<dbReference type="SUPFAM" id="SSF82185">
    <property type="entry name" value="Histone H3 K4-specific methyltransferase SET7/9 N-terminal domain"/>
    <property type="match status" value="1"/>
</dbReference>
<evidence type="ECO:0000313" key="1">
    <source>
        <dbReference type="EMBL" id="CAG5083680.1"/>
    </source>
</evidence>
<gene>
    <name evidence="1" type="ORF">CRYO30217_02262</name>
</gene>
<dbReference type="Proteomes" id="UP000683507">
    <property type="component" value="Chromosome"/>
</dbReference>
<name>A0A916JNM5_9FLAO</name>
<evidence type="ECO:0000313" key="2">
    <source>
        <dbReference type="Proteomes" id="UP000683507"/>
    </source>
</evidence>
<protein>
    <recommendedName>
        <fullName evidence="3">Toxin-antitoxin system YwqK family antitoxin</fullName>
    </recommendedName>
</protein>